<accession>A0AAN6RQU0</accession>
<reference evidence="2" key="1">
    <citation type="journal article" date="2023" name="Mol. Phylogenet. Evol.">
        <title>Genome-scale phylogeny and comparative genomics of the fungal order Sordariales.</title>
        <authorList>
            <person name="Hensen N."/>
            <person name="Bonometti L."/>
            <person name="Westerberg I."/>
            <person name="Brannstrom I.O."/>
            <person name="Guillou S."/>
            <person name="Cros-Aarteil S."/>
            <person name="Calhoun S."/>
            <person name="Haridas S."/>
            <person name="Kuo A."/>
            <person name="Mondo S."/>
            <person name="Pangilinan J."/>
            <person name="Riley R."/>
            <person name="LaButti K."/>
            <person name="Andreopoulos B."/>
            <person name="Lipzen A."/>
            <person name="Chen C."/>
            <person name="Yan M."/>
            <person name="Daum C."/>
            <person name="Ng V."/>
            <person name="Clum A."/>
            <person name="Steindorff A."/>
            <person name="Ohm R.A."/>
            <person name="Martin F."/>
            <person name="Silar P."/>
            <person name="Natvig D.O."/>
            <person name="Lalanne C."/>
            <person name="Gautier V."/>
            <person name="Ament-Velasquez S.L."/>
            <person name="Kruys A."/>
            <person name="Hutchinson M.I."/>
            <person name="Powell A.J."/>
            <person name="Barry K."/>
            <person name="Miller A.N."/>
            <person name="Grigoriev I.V."/>
            <person name="Debuchy R."/>
            <person name="Gladieux P."/>
            <person name="Hiltunen Thoren M."/>
            <person name="Johannesson H."/>
        </authorList>
    </citation>
    <scope>NUCLEOTIDE SEQUENCE</scope>
    <source>
        <strain evidence="2">CBS 103.79</strain>
    </source>
</reference>
<dbReference type="PANTHER" id="PTHR33112">
    <property type="entry name" value="DOMAIN PROTEIN, PUTATIVE-RELATED"/>
    <property type="match status" value="1"/>
</dbReference>
<proteinExistence type="predicted"/>
<dbReference type="InterPro" id="IPR010730">
    <property type="entry name" value="HET"/>
</dbReference>
<keyword evidence="3" id="KW-1185">Reference proteome</keyword>
<dbReference type="Pfam" id="PF06985">
    <property type="entry name" value="HET"/>
    <property type="match status" value="1"/>
</dbReference>
<dbReference type="PANTHER" id="PTHR33112:SF13">
    <property type="entry name" value="HETEROKARYON INCOMPATIBILITY DOMAIN-CONTAINING PROTEIN"/>
    <property type="match status" value="1"/>
</dbReference>
<evidence type="ECO:0000313" key="2">
    <source>
        <dbReference type="EMBL" id="KAK3898791.1"/>
    </source>
</evidence>
<feature type="non-terminal residue" evidence="2">
    <location>
        <position position="350"/>
    </location>
</feature>
<organism evidence="2 3">
    <name type="scientific">Staphylotrichum tortipilum</name>
    <dbReference type="NCBI Taxonomy" id="2831512"/>
    <lineage>
        <taxon>Eukaryota</taxon>
        <taxon>Fungi</taxon>
        <taxon>Dikarya</taxon>
        <taxon>Ascomycota</taxon>
        <taxon>Pezizomycotina</taxon>
        <taxon>Sordariomycetes</taxon>
        <taxon>Sordariomycetidae</taxon>
        <taxon>Sordariales</taxon>
        <taxon>Chaetomiaceae</taxon>
        <taxon>Staphylotrichum</taxon>
    </lineage>
</organism>
<gene>
    <name evidence="2" type="ORF">C8A05DRAFT_18682</name>
</gene>
<dbReference type="Proteomes" id="UP001303889">
    <property type="component" value="Unassembled WGS sequence"/>
</dbReference>
<protein>
    <submittedName>
        <fullName evidence="2">Heterokaryon incompatibility protein-domain-containing protein</fullName>
    </submittedName>
</protein>
<name>A0AAN6RQU0_9PEZI</name>
<sequence>MLPSRIVCVGHDNDGVFLSAQDTDSYYPTTARYACLSHCWGDSQPLRTLKSNLKAHHENIPWQQIPKTFQDAISYTRKLGVHYIWIDSLCIVQDDADDWLAESAKMADIYQNAYVTLAASAGRSSRDGLYHTPGNPHIVFGTMHNQPVSVGLRRPPKHPIYRGANARAGGGANADFPLFTRAWVFQERMLSPRIIHFGPYEMFWECRHEGVCACDSHRDPRYSSNRDLIASQALSSKSALSDRMRASSDEQRAALWRDLVEEYSQLQLTKSSDKLPAIEGLAVVMKPMRWGEEYIAGMWTGSPLDLLWTAKTERDFTQQEQPILTYPRASYRTQRWRAPSWSWASVDADI</sequence>
<dbReference type="EMBL" id="MU855880">
    <property type="protein sequence ID" value="KAK3898791.1"/>
    <property type="molecule type" value="Genomic_DNA"/>
</dbReference>
<evidence type="ECO:0000313" key="3">
    <source>
        <dbReference type="Proteomes" id="UP001303889"/>
    </source>
</evidence>
<dbReference type="AlphaFoldDB" id="A0AAN6RQU0"/>
<feature type="domain" description="Heterokaryon incompatibility" evidence="1">
    <location>
        <begin position="33"/>
        <end position="187"/>
    </location>
</feature>
<comment type="caution">
    <text evidence="2">The sequence shown here is derived from an EMBL/GenBank/DDBJ whole genome shotgun (WGS) entry which is preliminary data.</text>
</comment>
<evidence type="ECO:0000259" key="1">
    <source>
        <dbReference type="Pfam" id="PF06985"/>
    </source>
</evidence>
<reference evidence="2" key="2">
    <citation type="submission" date="2023-05" db="EMBL/GenBank/DDBJ databases">
        <authorList>
            <consortium name="Lawrence Berkeley National Laboratory"/>
            <person name="Steindorff A."/>
            <person name="Hensen N."/>
            <person name="Bonometti L."/>
            <person name="Westerberg I."/>
            <person name="Brannstrom I.O."/>
            <person name="Guillou S."/>
            <person name="Cros-Aarteil S."/>
            <person name="Calhoun S."/>
            <person name="Haridas S."/>
            <person name="Kuo A."/>
            <person name="Mondo S."/>
            <person name="Pangilinan J."/>
            <person name="Riley R."/>
            <person name="Labutti K."/>
            <person name="Andreopoulos B."/>
            <person name="Lipzen A."/>
            <person name="Chen C."/>
            <person name="Yanf M."/>
            <person name="Daum C."/>
            <person name="Ng V."/>
            <person name="Clum A."/>
            <person name="Ohm R."/>
            <person name="Martin F."/>
            <person name="Silar P."/>
            <person name="Natvig D."/>
            <person name="Lalanne C."/>
            <person name="Gautier V."/>
            <person name="Ament-Velasquez S.L."/>
            <person name="Kruys A."/>
            <person name="Hutchinson M.I."/>
            <person name="Powell A.J."/>
            <person name="Barry K."/>
            <person name="Miller A.N."/>
            <person name="Grigoriev I.V."/>
            <person name="Debuchy R."/>
            <person name="Gladieux P."/>
            <person name="Thoren M.H."/>
            <person name="Johannesson H."/>
        </authorList>
    </citation>
    <scope>NUCLEOTIDE SEQUENCE</scope>
    <source>
        <strain evidence="2">CBS 103.79</strain>
    </source>
</reference>